<proteinExistence type="inferred from homology"/>
<dbReference type="GO" id="GO:0008483">
    <property type="term" value="F:transaminase activity"/>
    <property type="evidence" value="ECO:0007669"/>
    <property type="project" value="UniProtKB-KW"/>
</dbReference>
<dbReference type="Proteomes" id="UP000321907">
    <property type="component" value="Unassembled WGS sequence"/>
</dbReference>
<reference evidence="6 7" key="1">
    <citation type="submission" date="2019-08" db="EMBL/GenBank/DDBJ databases">
        <title>Lewinella sp. strain SSH13 Genome sequencing and assembly.</title>
        <authorList>
            <person name="Kim I."/>
        </authorList>
    </citation>
    <scope>NUCLEOTIDE SEQUENCE [LARGE SCALE GENOMIC DNA]</scope>
    <source>
        <strain evidence="6 7">SSH13</strain>
    </source>
</reference>
<dbReference type="RefSeq" id="WP_147931858.1">
    <property type="nucleotide sequence ID" value="NZ_VOXD01000027.1"/>
</dbReference>
<keyword evidence="6" id="KW-0032">Aminotransferase</keyword>
<protein>
    <submittedName>
        <fullName evidence="6">DegT/DnrJ/EryC1/StrS family aminotransferase</fullName>
    </submittedName>
</protein>
<dbReference type="PANTHER" id="PTHR30244">
    <property type="entry name" value="TRANSAMINASE"/>
    <property type="match status" value="1"/>
</dbReference>
<dbReference type="OrthoDB" id="9804264at2"/>
<dbReference type="AlphaFoldDB" id="A0A5C7FBH4"/>
<evidence type="ECO:0000256" key="5">
    <source>
        <dbReference type="RuleBase" id="RU004508"/>
    </source>
</evidence>
<dbReference type="InterPro" id="IPR015424">
    <property type="entry name" value="PyrdxlP-dep_Trfase"/>
</dbReference>
<evidence type="ECO:0000256" key="4">
    <source>
        <dbReference type="PIRSR" id="PIRSR000390-2"/>
    </source>
</evidence>
<evidence type="ECO:0000313" key="6">
    <source>
        <dbReference type="EMBL" id="TXF88070.1"/>
    </source>
</evidence>
<dbReference type="InterPro" id="IPR000653">
    <property type="entry name" value="DegT/StrS_aminotransferase"/>
</dbReference>
<dbReference type="Gene3D" id="3.90.1150.10">
    <property type="entry name" value="Aspartate Aminotransferase, domain 1"/>
    <property type="match status" value="1"/>
</dbReference>
<dbReference type="PANTHER" id="PTHR30244:SF42">
    <property type="entry name" value="UDP-2-ACETAMIDO-2-DEOXY-3-OXO-D-GLUCURONATE AMINOTRANSFERASE"/>
    <property type="match status" value="1"/>
</dbReference>
<evidence type="ECO:0000256" key="1">
    <source>
        <dbReference type="ARBA" id="ARBA00022898"/>
    </source>
</evidence>
<keyword evidence="7" id="KW-1185">Reference proteome</keyword>
<accession>A0A5C7FBH4</accession>
<dbReference type="Gene3D" id="3.40.640.10">
    <property type="entry name" value="Type I PLP-dependent aspartate aminotransferase-like (Major domain)"/>
    <property type="match status" value="1"/>
</dbReference>
<evidence type="ECO:0000256" key="2">
    <source>
        <dbReference type="ARBA" id="ARBA00037999"/>
    </source>
</evidence>
<dbReference type="InterPro" id="IPR015421">
    <property type="entry name" value="PyrdxlP-dep_Trfase_major"/>
</dbReference>
<dbReference type="InterPro" id="IPR015422">
    <property type="entry name" value="PyrdxlP-dep_Trfase_small"/>
</dbReference>
<dbReference type="CDD" id="cd00616">
    <property type="entry name" value="AHBA_syn"/>
    <property type="match status" value="1"/>
</dbReference>
<dbReference type="GO" id="GO:0030170">
    <property type="term" value="F:pyridoxal phosphate binding"/>
    <property type="evidence" value="ECO:0007669"/>
    <property type="project" value="UniProtKB-ARBA"/>
</dbReference>
<dbReference type="SUPFAM" id="SSF53383">
    <property type="entry name" value="PLP-dependent transferases"/>
    <property type="match status" value="1"/>
</dbReference>
<feature type="active site" description="Proton acceptor" evidence="3">
    <location>
        <position position="206"/>
    </location>
</feature>
<dbReference type="EMBL" id="VOXD01000027">
    <property type="protein sequence ID" value="TXF88070.1"/>
    <property type="molecule type" value="Genomic_DNA"/>
</dbReference>
<dbReference type="GO" id="GO:0000271">
    <property type="term" value="P:polysaccharide biosynthetic process"/>
    <property type="evidence" value="ECO:0007669"/>
    <property type="project" value="TreeGrafter"/>
</dbReference>
<keyword evidence="6" id="KW-0808">Transferase</keyword>
<sequence>MATTTSTPENTSVPPTNIQMVDLKAQYTAMQEEVDQAILDVVRSGAFINGPAVKQFQAGLEDFLGVQHVIPCANGTDALQIALMALGLEPGDEVIVPAFTYVASAEIIALLRLSPVMVDVDPRTFNIRAEDIEAAITPRTKAIIPVHMFGQSCDMEPIIALANEHSLHIVEDNAQSIGAVYTFSDGRRVRTGAIGDIGCTSFYPSKNLGAYGDGGAINTNSKELADELRKVANHGQSRRYYHDVVGCNSRLDSIQAAVLNCKLPRLEGYCDRRRQAADYYDAHLQGLEGLLTPARQENSTHVFHQYTLRIDGGRRDALQEHLKAAGIPSMIYYPVPLYDQEAFRGTAANDIDFLPVTDLLCKEVISLPMHSEFDEATLAYIVDKVRSFF</sequence>
<organism evidence="6 7">
    <name type="scientific">Neolewinella aurantiaca</name>
    <dbReference type="NCBI Taxonomy" id="2602767"/>
    <lineage>
        <taxon>Bacteria</taxon>
        <taxon>Pseudomonadati</taxon>
        <taxon>Bacteroidota</taxon>
        <taxon>Saprospiria</taxon>
        <taxon>Saprospirales</taxon>
        <taxon>Lewinellaceae</taxon>
        <taxon>Neolewinella</taxon>
    </lineage>
</organism>
<evidence type="ECO:0000256" key="3">
    <source>
        <dbReference type="PIRSR" id="PIRSR000390-1"/>
    </source>
</evidence>
<gene>
    <name evidence="6" type="ORF">FUA23_16445</name>
</gene>
<evidence type="ECO:0000313" key="7">
    <source>
        <dbReference type="Proteomes" id="UP000321907"/>
    </source>
</evidence>
<dbReference type="PIRSF" id="PIRSF000390">
    <property type="entry name" value="PLP_StrS"/>
    <property type="match status" value="1"/>
</dbReference>
<comment type="similarity">
    <text evidence="2 5">Belongs to the DegT/DnrJ/EryC1 family.</text>
</comment>
<feature type="modified residue" description="N6-(pyridoxal phosphate)lysine" evidence="4">
    <location>
        <position position="206"/>
    </location>
</feature>
<keyword evidence="1 4" id="KW-0663">Pyridoxal phosphate</keyword>
<comment type="caution">
    <text evidence="6">The sequence shown here is derived from an EMBL/GenBank/DDBJ whole genome shotgun (WGS) entry which is preliminary data.</text>
</comment>
<dbReference type="Pfam" id="PF01041">
    <property type="entry name" value="DegT_DnrJ_EryC1"/>
    <property type="match status" value="1"/>
</dbReference>
<dbReference type="FunFam" id="3.40.640.10:FF:000089">
    <property type="entry name" value="Aminotransferase, DegT/DnrJ/EryC1/StrS family"/>
    <property type="match status" value="1"/>
</dbReference>
<name>A0A5C7FBH4_9BACT</name>